<dbReference type="AlphaFoldDB" id="A0A5A7Q4K4"/>
<organism evidence="2 3">
    <name type="scientific">Striga asiatica</name>
    <name type="common">Asiatic witchweed</name>
    <name type="synonym">Buchnera asiatica</name>
    <dbReference type="NCBI Taxonomy" id="4170"/>
    <lineage>
        <taxon>Eukaryota</taxon>
        <taxon>Viridiplantae</taxon>
        <taxon>Streptophyta</taxon>
        <taxon>Embryophyta</taxon>
        <taxon>Tracheophyta</taxon>
        <taxon>Spermatophyta</taxon>
        <taxon>Magnoliopsida</taxon>
        <taxon>eudicotyledons</taxon>
        <taxon>Gunneridae</taxon>
        <taxon>Pentapetalae</taxon>
        <taxon>asterids</taxon>
        <taxon>lamiids</taxon>
        <taxon>Lamiales</taxon>
        <taxon>Orobanchaceae</taxon>
        <taxon>Buchnereae</taxon>
        <taxon>Striga</taxon>
    </lineage>
</organism>
<dbReference type="EMBL" id="BKCP01005627">
    <property type="protein sequence ID" value="GER39337.1"/>
    <property type="molecule type" value="Genomic_DNA"/>
</dbReference>
<name>A0A5A7Q4K4_STRAF</name>
<gene>
    <name evidence="2" type="ORF">STAS_15946</name>
</gene>
<sequence>MDPHTRIHWERETEEAPQPQRPPRTKHRPPKPLLISNAALRLAPLLHQGDEHSEPLTDTRSGEKLANEVRPLPSALGRLGGARIETETVRKRAALWQRAQLPLRRAAGEDKESAADVRRN</sequence>
<comment type="caution">
    <text evidence="2">The sequence shown here is derived from an EMBL/GenBank/DDBJ whole genome shotgun (WGS) entry which is preliminary data.</text>
</comment>
<dbReference type="Proteomes" id="UP000325081">
    <property type="component" value="Unassembled WGS sequence"/>
</dbReference>
<reference evidence="3" key="1">
    <citation type="journal article" date="2019" name="Curr. Biol.">
        <title>Genome Sequence of Striga asiatica Provides Insight into the Evolution of Plant Parasitism.</title>
        <authorList>
            <person name="Yoshida S."/>
            <person name="Kim S."/>
            <person name="Wafula E.K."/>
            <person name="Tanskanen J."/>
            <person name="Kim Y.M."/>
            <person name="Honaas L."/>
            <person name="Yang Z."/>
            <person name="Spallek T."/>
            <person name="Conn C.E."/>
            <person name="Ichihashi Y."/>
            <person name="Cheong K."/>
            <person name="Cui S."/>
            <person name="Der J.P."/>
            <person name="Gundlach H."/>
            <person name="Jiao Y."/>
            <person name="Hori C."/>
            <person name="Ishida J.K."/>
            <person name="Kasahara H."/>
            <person name="Kiba T."/>
            <person name="Kim M.S."/>
            <person name="Koo N."/>
            <person name="Laohavisit A."/>
            <person name="Lee Y.H."/>
            <person name="Lumba S."/>
            <person name="McCourt P."/>
            <person name="Mortimer J.C."/>
            <person name="Mutuku J.M."/>
            <person name="Nomura T."/>
            <person name="Sasaki-Sekimoto Y."/>
            <person name="Seto Y."/>
            <person name="Wang Y."/>
            <person name="Wakatake T."/>
            <person name="Sakakibara H."/>
            <person name="Demura T."/>
            <person name="Yamaguchi S."/>
            <person name="Yoneyama K."/>
            <person name="Manabe R.I."/>
            <person name="Nelson D.C."/>
            <person name="Schulman A.H."/>
            <person name="Timko M.P."/>
            <person name="dePamphilis C.W."/>
            <person name="Choi D."/>
            <person name="Shirasu K."/>
        </authorList>
    </citation>
    <scope>NUCLEOTIDE SEQUENCE [LARGE SCALE GENOMIC DNA]</scope>
    <source>
        <strain evidence="3">cv. UVA1</strain>
    </source>
</reference>
<proteinExistence type="predicted"/>
<feature type="compositionally biased region" description="Basic and acidic residues" evidence="1">
    <location>
        <begin position="1"/>
        <end position="11"/>
    </location>
</feature>
<keyword evidence="2" id="KW-0812">Transmembrane</keyword>
<evidence type="ECO:0000313" key="2">
    <source>
        <dbReference type="EMBL" id="GER39337.1"/>
    </source>
</evidence>
<feature type="region of interest" description="Disordered" evidence="1">
    <location>
        <begin position="1"/>
        <end position="31"/>
    </location>
</feature>
<keyword evidence="3" id="KW-1185">Reference proteome</keyword>
<evidence type="ECO:0000256" key="1">
    <source>
        <dbReference type="SAM" id="MobiDB-lite"/>
    </source>
</evidence>
<accession>A0A5A7Q4K4</accession>
<keyword evidence="2" id="KW-0472">Membrane</keyword>
<evidence type="ECO:0000313" key="3">
    <source>
        <dbReference type="Proteomes" id="UP000325081"/>
    </source>
</evidence>
<protein>
    <submittedName>
        <fullName evidence="2">Transmembrane transporter</fullName>
    </submittedName>
</protein>